<evidence type="ECO:0000313" key="1">
    <source>
        <dbReference type="EMBL" id="CAL0322759.1"/>
    </source>
</evidence>
<dbReference type="Proteomes" id="UP001497480">
    <property type="component" value="Unassembled WGS sequence"/>
</dbReference>
<dbReference type="AlphaFoldDB" id="A0AAV1XM59"/>
<gene>
    <name evidence="1" type="ORF">LLUT_LOCUS23819</name>
</gene>
<organism evidence="1 2">
    <name type="scientific">Lupinus luteus</name>
    <name type="common">European yellow lupine</name>
    <dbReference type="NCBI Taxonomy" id="3873"/>
    <lineage>
        <taxon>Eukaryota</taxon>
        <taxon>Viridiplantae</taxon>
        <taxon>Streptophyta</taxon>
        <taxon>Embryophyta</taxon>
        <taxon>Tracheophyta</taxon>
        <taxon>Spermatophyta</taxon>
        <taxon>Magnoliopsida</taxon>
        <taxon>eudicotyledons</taxon>
        <taxon>Gunneridae</taxon>
        <taxon>Pentapetalae</taxon>
        <taxon>rosids</taxon>
        <taxon>fabids</taxon>
        <taxon>Fabales</taxon>
        <taxon>Fabaceae</taxon>
        <taxon>Papilionoideae</taxon>
        <taxon>50 kb inversion clade</taxon>
        <taxon>genistoids sensu lato</taxon>
        <taxon>core genistoids</taxon>
        <taxon>Genisteae</taxon>
        <taxon>Lupinus</taxon>
    </lineage>
</organism>
<comment type="caution">
    <text evidence="1">The sequence shown here is derived from an EMBL/GenBank/DDBJ whole genome shotgun (WGS) entry which is preliminary data.</text>
</comment>
<sequence>MEAQYERMHVGIMSVAEALKDENSLSNKLHNVVERQVAIAEKQVGIAKK</sequence>
<keyword evidence="2" id="KW-1185">Reference proteome</keyword>
<reference evidence="1 2" key="1">
    <citation type="submission" date="2024-03" db="EMBL/GenBank/DDBJ databases">
        <authorList>
            <person name="Martinez-Hernandez J."/>
        </authorList>
    </citation>
    <scope>NUCLEOTIDE SEQUENCE [LARGE SCALE GENOMIC DNA]</scope>
</reference>
<proteinExistence type="predicted"/>
<protein>
    <submittedName>
        <fullName evidence="1">Uncharacterized protein</fullName>
    </submittedName>
</protein>
<evidence type="ECO:0000313" key="2">
    <source>
        <dbReference type="Proteomes" id="UP001497480"/>
    </source>
</evidence>
<name>A0AAV1XM59_LUPLU</name>
<dbReference type="EMBL" id="CAXHTB010000016">
    <property type="protein sequence ID" value="CAL0322759.1"/>
    <property type="molecule type" value="Genomic_DNA"/>
</dbReference>
<accession>A0AAV1XM59</accession>